<dbReference type="EMBL" id="CABIKO010000002">
    <property type="protein sequence ID" value="VVA10142.1"/>
    <property type="molecule type" value="Genomic_DNA"/>
</dbReference>
<name>A0A5E4E432_PRUDU</name>
<dbReference type="AlphaFoldDB" id="A0A5E4E432"/>
<keyword evidence="1" id="KW-0436">Ligase</keyword>
<organism evidence="1 2">
    <name type="scientific">Prunus dulcis</name>
    <name type="common">Almond</name>
    <name type="synonym">Amygdalus dulcis</name>
    <dbReference type="NCBI Taxonomy" id="3755"/>
    <lineage>
        <taxon>Eukaryota</taxon>
        <taxon>Viridiplantae</taxon>
        <taxon>Streptophyta</taxon>
        <taxon>Embryophyta</taxon>
        <taxon>Tracheophyta</taxon>
        <taxon>Spermatophyta</taxon>
        <taxon>Magnoliopsida</taxon>
        <taxon>eudicotyledons</taxon>
        <taxon>Gunneridae</taxon>
        <taxon>Pentapetalae</taxon>
        <taxon>rosids</taxon>
        <taxon>fabids</taxon>
        <taxon>Rosales</taxon>
        <taxon>Rosaceae</taxon>
        <taxon>Amygdaloideae</taxon>
        <taxon>Amygdaleae</taxon>
        <taxon>Prunus</taxon>
    </lineage>
</organism>
<gene>
    <name evidence="1" type="ORF">ALMOND_2B009147</name>
</gene>
<dbReference type="InParanoid" id="A0A5E4E432"/>
<evidence type="ECO:0000313" key="2">
    <source>
        <dbReference type="Proteomes" id="UP000327085"/>
    </source>
</evidence>
<accession>A0A5E4E432</accession>
<protein>
    <submittedName>
        <fullName evidence="1">PREDICTED: E3 ubiquitin-ligase BRE1 2</fullName>
    </submittedName>
</protein>
<dbReference type="GO" id="GO:0016874">
    <property type="term" value="F:ligase activity"/>
    <property type="evidence" value="ECO:0007669"/>
    <property type="project" value="UniProtKB-KW"/>
</dbReference>
<dbReference type="Proteomes" id="UP000327085">
    <property type="component" value="Chromosome 7"/>
</dbReference>
<sequence>MAIYIVMILAAADHLFEYEEAHEENLTLSKQLQEFQADRALVVGREKDLNVKVESADAIRNSIDNTDSRIGELELQLQKMKGYYSRVSCDGLIFVKRNGNDGSSVEGNSS</sequence>
<dbReference type="Gramene" id="VVA10142">
    <property type="protein sequence ID" value="VVA10142"/>
    <property type="gene ID" value="Prudul26B009147"/>
</dbReference>
<evidence type="ECO:0000313" key="1">
    <source>
        <dbReference type="EMBL" id="VVA10142.1"/>
    </source>
</evidence>
<proteinExistence type="predicted"/>
<reference evidence="2" key="1">
    <citation type="journal article" date="2020" name="Plant J.">
        <title>Transposons played a major role in the diversification between the closely related almond and peach genomes: results from the almond genome sequence.</title>
        <authorList>
            <person name="Alioto T."/>
            <person name="Alexiou K.G."/>
            <person name="Bardil A."/>
            <person name="Barteri F."/>
            <person name="Castanera R."/>
            <person name="Cruz F."/>
            <person name="Dhingra A."/>
            <person name="Duval H."/>
            <person name="Fernandez I Marti A."/>
            <person name="Frias L."/>
            <person name="Galan B."/>
            <person name="Garcia J.L."/>
            <person name="Howad W."/>
            <person name="Gomez-Garrido J."/>
            <person name="Gut M."/>
            <person name="Julca I."/>
            <person name="Morata J."/>
            <person name="Puigdomenech P."/>
            <person name="Ribeca P."/>
            <person name="Rubio Cabetas M.J."/>
            <person name="Vlasova A."/>
            <person name="Wirthensohn M."/>
            <person name="Garcia-Mas J."/>
            <person name="Gabaldon T."/>
            <person name="Casacuberta J.M."/>
            <person name="Arus P."/>
        </authorList>
    </citation>
    <scope>NUCLEOTIDE SEQUENCE [LARGE SCALE GENOMIC DNA]</scope>
    <source>
        <strain evidence="2">cv. Texas</strain>
    </source>
</reference>